<keyword evidence="1" id="KW-0812">Transmembrane</keyword>
<evidence type="ECO:0000313" key="3">
    <source>
        <dbReference type="Proteomes" id="UP000464597"/>
    </source>
</evidence>
<dbReference type="Proteomes" id="UP000464597">
    <property type="component" value="Plasmid unnamed2"/>
</dbReference>
<name>A0ABX6H5K1_9MICO</name>
<geneLocation type="plasmid" evidence="2 3">
    <name>unnamed2</name>
</geneLocation>
<gene>
    <name evidence="2" type="ORF">GSU69_19625</name>
</gene>
<dbReference type="EMBL" id="CP047182">
    <property type="protein sequence ID" value="QHC65066.1"/>
    <property type="molecule type" value="Genomic_DNA"/>
</dbReference>
<protein>
    <submittedName>
        <fullName evidence="2">Uncharacterized protein</fullName>
    </submittedName>
</protein>
<keyword evidence="2" id="KW-0614">Plasmid</keyword>
<sequence>MFASIAGEQTYAAFTGQWFNILGWALLVAVSIGLAAVGVIENRNIRAGKRYKPRPRR</sequence>
<evidence type="ECO:0000256" key="1">
    <source>
        <dbReference type="SAM" id="Phobius"/>
    </source>
</evidence>
<keyword evidence="1" id="KW-0472">Membrane</keyword>
<reference evidence="3" key="1">
    <citation type="submission" date="2019-12" db="EMBL/GenBank/DDBJ databases">
        <title>Complete and draft genome sequences of new strains and members of some known species of the genus Rathayibacter isolated from plants.</title>
        <authorList>
            <person name="Tarlachkov S.V."/>
            <person name="Starodumova I.P."/>
            <person name="Dorofeeva L.V."/>
            <person name="Prisyazhnaya N.V."/>
            <person name="Leyn S."/>
            <person name="Zlamal J."/>
            <person name="Elan M."/>
            <person name="Osterman A.L."/>
            <person name="Nadler S."/>
            <person name="Subbotin S.A."/>
            <person name="Evtushenko L.I."/>
        </authorList>
    </citation>
    <scope>NUCLEOTIDE SEQUENCE [LARGE SCALE GENOMIC DNA]</scope>
    <source>
        <strain evidence="3">VKM Ac-2802</strain>
        <plasmid evidence="3">unnamed2</plasmid>
    </source>
</reference>
<dbReference type="RefSeq" id="WP_159424226.1">
    <property type="nucleotide sequence ID" value="NZ_CP047182.1"/>
</dbReference>
<keyword evidence="3" id="KW-1185">Reference proteome</keyword>
<accession>A0ABX6H5K1</accession>
<keyword evidence="1" id="KW-1133">Transmembrane helix</keyword>
<feature type="transmembrane region" description="Helical" evidence="1">
    <location>
        <begin position="21"/>
        <end position="40"/>
    </location>
</feature>
<evidence type="ECO:0000313" key="2">
    <source>
        <dbReference type="EMBL" id="QHC65066.1"/>
    </source>
</evidence>
<organism evidence="2 3">
    <name type="scientific">Rathayibacter festucae</name>
    <dbReference type="NCBI Taxonomy" id="110937"/>
    <lineage>
        <taxon>Bacteria</taxon>
        <taxon>Bacillati</taxon>
        <taxon>Actinomycetota</taxon>
        <taxon>Actinomycetes</taxon>
        <taxon>Micrococcales</taxon>
        <taxon>Microbacteriaceae</taxon>
        <taxon>Rathayibacter</taxon>
    </lineage>
</organism>
<proteinExistence type="predicted"/>